<protein>
    <submittedName>
        <fullName evidence="1">Uncharacterized protein</fullName>
    </submittedName>
</protein>
<comment type="caution">
    <text evidence="1">The sequence shown here is derived from an EMBL/GenBank/DDBJ whole genome shotgun (WGS) entry which is preliminary data.</text>
</comment>
<sequence length="173" mass="19883">MLDQAADQARSTWMLYRIRIIEHWIIIRVIMHSLATHDRGGGRTHGSCCFSGTRIILENIDRLGCFACLPAGDWLLPRRVSISLLVTGFYVLLMKNSVLSARYEDLAIRVRAVENFLYRSNDVENGFCKLRGRGEDCCRHTVSWSSLSRRKWSSIYLLIEVTQESLFGRASRL</sequence>
<dbReference type="Proteomes" id="UP001363622">
    <property type="component" value="Unassembled WGS sequence"/>
</dbReference>
<evidence type="ECO:0000313" key="1">
    <source>
        <dbReference type="EMBL" id="KAK7524349.1"/>
    </source>
</evidence>
<accession>A0ABR1KZS7</accession>
<reference evidence="1 2" key="1">
    <citation type="submission" date="2024-04" db="EMBL/GenBank/DDBJ databases">
        <title>Phyllosticta paracitricarpa is synonymous to the EU quarantine fungus P. citricarpa based on phylogenomic analyses.</title>
        <authorList>
            <consortium name="Lawrence Berkeley National Laboratory"/>
            <person name="Van Ingen-Buijs V.A."/>
            <person name="Van Westerhoven A.C."/>
            <person name="Haridas S."/>
            <person name="Skiadas P."/>
            <person name="Martin F."/>
            <person name="Groenewald J.Z."/>
            <person name="Crous P.W."/>
            <person name="Seidl M.F."/>
        </authorList>
    </citation>
    <scope>NUCLEOTIDE SEQUENCE [LARGE SCALE GENOMIC DNA]</scope>
    <source>
        <strain evidence="1 2">CBS 123371</strain>
    </source>
</reference>
<name>A0ABR1KZS7_9PEZI</name>
<gene>
    <name evidence="1" type="ORF">IWZ03DRAFT_23013</name>
</gene>
<evidence type="ECO:0000313" key="2">
    <source>
        <dbReference type="Proteomes" id="UP001363622"/>
    </source>
</evidence>
<proteinExistence type="predicted"/>
<keyword evidence="2" id="KW-1185">Reference proteome</keyword>
<organism evidence="1 2">
    <name type="scientific">Phyllosticta citriasiana</name>
    <dbReference type="NCBI Taxonomy" id="595635"/>
    <lineage>
        <taxon>Eukaryota</taxon>
        <taxon>Fungi</taxon>
        <taxon>Dikarya</taxon>
        <taxon>Ascomycota</taxon>
        <taxon>Pezizomycotina</taxon>
        <taxon>Dothideomycetes</taxon>
        <taxon>Dothideomycetes incertae sedis</taxon>
        <taxon>Botryosphaeriales</taxon>
        <taxon>Phyllostictaceae</taxon>
        <taxon>Phyllosticta</taxon>
    </lineage>
</organism>
<dbReference type="EMBL" id="JBBPHU010000001">
    <property type="protein sequence ID" value="KAK7524349.1"/>
    <property type="molecule type" value="Genomic_DNA"/>
</dbReference>